<reference evidence="1" key="1">
    <citation type="journal article" date="2023" name="Science">
        <title>Genome structures resolve the early diversification of teleost fishes.</title>
        <authorList>
            <person name="Parey E."/>
            <person name="Louis A."/>
            <person name="Montfort J."/>
            <person name="Bouchez O."/>
            <person name="Roques C."/>
            <person name="Iampietro C."/>
            <person name="Lluch J."/>
            <person name="Castinel A."/>
            <person name="Donnadieu C."/>
            <person name="Desvignes T."/>
            <person name="Floi Bucao C."/>
            <person name="Jouanno E."/>
            <person name="Wen M."/>
            <person name="Mejri S."/>
            <person name="Dirks R."/>
            <person name="Jansen H."/>
            <person name="Henkel C."/>
            <person name="Chen W.J."/>
            <person name="Zahm M."/>
            <person name="Cabau C."/>
            <person name="Klopp C."/>
            <person name="Thompson A.W."/>
            <person name="Robinson-Rechavi M."/>
            <person name="Braasch I."/>
            <person name="Lecointre G."/>
            <person name="Bobe J."/>
            <person name="Postlethwait J.H."/>
            <person name="Berthelot C."/>
            <person name="Roest Crollius H."/>
            <person name="Guiguen Y."/>
        </authorList>
    </citation>
    <scope>NUCLEOTIDE SEQUENCE</scope>
    <source>
        <strain evidence="1">WJC10195</strain>
    </source>
</reference>
<protein>
    <submittedName>
        <fullName evidence="1">Uncharacterized protein</fullName>
    </submittedName>
</protein>
<evidence type="ECO:0000313" key="2">
    <source>
        <dbReference type="Proteomes" id="UP001152622"/>
    </source>
</evidence>
<comment type="caution">
    <text evidence="1">The sequence shown here is derived from an EMBL/GenBank/DDBJ whole genome shotgun (WGS) entry which is preliminary data.</text>
</comment>
<dbReference type="EMBL" id="JAINUF010000006">
    <property type="protein sequence ID" value="KAJ8355909.1"/>
    <property type="molecule type" value="Genomic_DNA"/>
</dbReference>
<keyword evidence="2" id="KW-1185">Reference proteome</keyword>
<evidence type="ECO:0000313" key="1">
    <source>
        <dbReference type="EMBL" id="KAJ8355909.1"/>
    </source>
</evidence>
<proteinExistence type="predicted"/>
<name>A0A9Q1FCX4_SYNKA</name>
<dbReference type="AlphaFoldDB" id="A0A9Q1FCX4"/>
<sequence length="80" mass="8934">MFSCRLYLRFCNQKHLQERHVIVTKVVGRFGVKPVVRDLQLASGKERLPGTAHLGKPRGDAEQTCLCKSTAGAERPRSSL</sequence>
<dbReference type="Proteomes" id="UP001152622">
    <property type="component" value="Chromosome 6"/>
</dbReference>
<accession>A0A9Q1FCX4</accession>
<organism evidence="1 2">
    <name type="scientific">Synaphobranchus kaupii</name>
    <name type="common">Kaup's arrowtooth eel</name>
    <dbReference type="NCBI Taxonomy" id="118154"/>
    <lineage>
        <taxon>Eukaryota</taxon>
        <taxon>Metazoa</taxon>
        <taxon>Chordata</taxon>
        <taxon>Craniata</taxon>
        <taxon>Vertebrata</taxon>
        <taxon>Euteleostomi</taxon>
        <taxon>Actinopterygii</taxon>
        <taxon>Neopterygii</taxon>
        <taxon>Teleostei</taxon>
        <taxon>Anguilliformes</taxon>
        <taxon>Synaphobranchidae</taxon>
        <taxon>Synaphobranchus</taxon>
    </lineage>
</organism>
<gene>
    <name evidence="1" type="ORF">SKAU_G00187030</name>
</gene>